<keyword evidence="3" id="KW-1134">Transmembrane beta strand</keyword>
<evidence type="ECO:0000256" key="7">
    <source>
        <dbReference type="ARBA" id="ARBA00023114"/>
    </source>
</evidence>
<dbReference type="PRINTS" id="PR01021">
    <property type="entry name" value="OMPADOMAIN"/>
</dbReference>
<evidence type="ECO:0000256" key="1">
    <source>
        <dbReference type="ARBA" id="ARBA00004571"/>
    </source>
</evidence>
<evidence type="ECO:0000259" key="13">
    <source>
        <dbReference type="PROSITE" id="PS51123"/>
    </source>
</evidence>
<dbReference type="AlphaFoldDB" id="A0A1I0EIS8"/>
<feature type="chain" id="PRO_5011588648" evidence="12">
    <location>
        <begin position="23"/>
        <end position="373"/>
    </location>
</feature>
<dbReference type="InterPro" id="IPR006664">
    <property type="entry name" value="OMP_bac"/>
</dbReference>
<dbReference type="GO" id="GO:0009279">
    <property type="term" value="C:cell outer membrane"/>
    <property type="evidence" value="ECO:0007669"/>
    <property type="project" value="UniProtKB-SubCell"/>
</dbReference>
<dbReference type="GO" id="GO:0007155">
    <property type="term" value="P:cell adhesion"/>
    <property type="evidence" value="ECO:0007669"/>
    <property type="project" value="InterPro"/>
</dbReference>
<dbReference type="RefSeq" id="WP_091851880.1">
    <property type="nucleotide sequence ID" value="NZ_FOHZ01000010.1"/>
</dbReference>
<feature type="domain" description="OmpA-like" evidence="13">
    <location>
        <begin position="255"/>
        <end position="373"/>
    </location>
</feature>
<evidence type="ECO:0000256" key="6">
    <source>
        <dbReference type="ARBA" id="ARBA00023065"/>
    </source>
</evidence>
<dbReference type="GO" id="GO:0015288">
    <property type="term" value="F:porin activity"/>
    <property type="evidence" value="ECO:0007669"/>
    <property type="project" value="UniProtKB-KW"/>
</dbReference>
<organism evidence="14 15">
    <name type="scientific">Marinobacter segnicrescens</name>
    <dbReference type="NCBI Taxonomy" id="430453"/>
    <lineage>
        <taxon>Bacteria</taxon>
        <taxon>Pseudomonadati</taxon>
        <taxon>Pseudomonadota</taxon>
        <taxon>Gammaproteobacteria</taxon>
        <taxon>Pseudomonadales</taxon>
        <taxon>Marinobacteraceae</taxon>
        <taxon>Marinobacter</taxon>
    </lineage>
</organism>
<comment type="subcellular location">
    <subcellularLocation>
        <location evidence="1">Cell outer membrane</location>
        <topology evidence="1">Multi-pass membrane protein</topology>
    </subcellularLocation>
</comment>
<evidence type="ECO:0000313" key="14">
    <source>
        <dbReference type="EMBL" id="SET45243.1"/>
    </source>
</evidence>
<keyword evidence="2" id="KW-0813">Transport</keyword>
<feature type="region of interest" description="Disordered" evidence="11">
    <location>
        <begin position="178"/>
        <end position="230"/>
    </location>
</feature>
<evidence type="ECO:0000313" key="15">
    <source>
        <dbReference type="Proteomes" id="UP000198762"/>
    </source>
</evidence>
<dbReference type="InterPro" id="IPR006665">
    <property type="entry name" value="OmpA-like"/>
</dbReference>
<dbReference type="Pfam" id="PF00691">
    <property type="entry name" value="OmpA"/>
    <property type="match status" value="1"/>
</dbReference>
<keyword evidence="15" id="KW-1185">Reference proteome</keyword>
<dbReference type="InterPro" id="IPR003367">
    <property type="entry name" value="Thrombospondin_3-like_rpt"/>
</dbReference>
<evidence type="ECO:0000256" key="2">
    <source>
        <dbReference type="ARBA" id="ARBA00022448"/>
    </source>
</evidence>
<dbReference type="STRING" id="430453.SAMN04487962_1107"/>
<dbReference type="GO" id="GO:0046930">
    <property type="term" value="C:pore complex"/>
    <property type="evidence" value="ECO:0007669"/>
    <property type="project" value="UniProtKB-KW"/>
</dbReference>
<feature type="region of interest" description="Disordered" evidence="11">
    <location>
        <begin position="348"/>
        <end position="373"/>
    </location>
</feature>
<keyword evidence="9" id="KW-0998">Cell outer membrane</keyword>
<dbReference type="PANTHER" id="PTHR30329">
    <property type="entry name" value="STATOR ELEMENT OF FLAGELLAR MOTOR COMPLEX"/>
    <property type="match status" value="1"/>
</dbReference>
<evidence type="ECO:0000256" key="12">
    <source>
        <dbReference type="SAM" id="SignalP"/>
    </source>
</evidence>
<dbReference type="GO" id="GO:0006811">
    <property type="term" value="P:monoatomic ion transport"/>
    <property type="evidence" value="ECO:0007669"/>
    <property type="project" value="UniProtKB-KW"/>
</dbReference>
<dbReference type="OrthoDB" id="9805832at2"/>
<reference evidence="15" key="1">
    <citation type="submission" date="2016-10" db="EMBL/GenBank/DDBJ databases">
        <authorList>
            <person name="Varghese N."/>
            <person name="Submissions S."/>
        </authorList>
    </citation>
    <scope>NUCLEOTIDE SEQUENCE [LARGE SCALE GENOMIC DNA]</scope>
    <source>
        <strain evidence="15">CGMCC 1.6489</strain>
    </source>
</reference>
<proteinExistence type="predicted"/>
<dbReference type="CDD" id="cd07185">
    <property type="entry name" value="OmpA_C-like"/>
    <property type="match status" value="1"/>
</dbReference>
<dbReference type="GO" id="GO:0005509">
    <property type="term" value="F:calcium ion binding"/>
    <property type="evidence" value="ECO:0007669"/>
    <property type="project" value="InterPro"/>
</dbReference>
<keyword evidence="4" id="KW-0812">Transmembrane</keyword>
<evidence type="ECO:0000256" key="8">
    <source>
        <dbReference type="ARBA" id="ARBA00023136"/>
    </source>
</evidence>
<dbReference type="SUPFAM" id="SSF103647">
    <property type="entry name" value="TSP type-3 repeat"/>
    <property type="match status" value="1"/>
</dbReference>
<dbReference type="SUPFAM" id="SSF56925">
    <property type="entry name" value="OMPA-like"/>
    <property type="match status" value="1"/>
</dbReference>
<evidence type="ECO:0000256" key="9">
    <source>
        <dbReference type="ARBA" id="ARBA00023237"/>
    </source>
</evidence>
<keyword evidence="6" id="KW-0406">Ion transport</keyword>
<evidence type="ECO:0000256" key="3">
    <source>
        <dbReference type="ARBA" id="ARBA00022452"/>
    </source>
</evidence>
<keyword evidence="5 12" id="KW-0732">Signal</keyword>
<keyword evidence="8 10" id="KW-0472">Membrane</keyword>
<dbReference type="InterPro" id="IPR036737">
    <property type="entry name" value="OmpA-like_sf"/>
</dbReference>
<dbReference type="PANTHER" id="PTHR30329:SF21">
    <property type="entry name" value="LIPOPROTEIN YIAD-RELATED"/>
    <property type="match status" value="1"/>
</dbReference>
<dbReference type="Gene3D" id="2.40.160.20">
    <property type="match status" value="1"/>
</dbReference>
<dbReference type="InterPro" id="IPR028974">
    <property type="entry name" value="TSP_type-3_rpt"/>
</dbReference>
<dbReference type="Proteomes" id="UP000198762">
    <property type="component" value="Unassembled WGS sequence"/>
</dbReference>
<dbReference type="InterPro" id="IPR050330">
    <property type="entry name" value="Bact_OuterMem_StrucFunc"/>
</dbReference>
<dbReference type="Gene3D" id="3.30.1330.60">
    <property type="entry name" value="OmpA-like domain"/>
    <property type="match status" value="1"/>
</dbReference>
<gene>
    <name evidence="14" type="ORF">SAMN04487962_1107</name>
</gene>
<evidence type="ECO:0000256" key="4">
    <source>
        <dbReference type="ARBA" id="ARBA00022692"/>
    </source>
</evidence>
<feature type="signal peptide" evidence="12">
    <location>
        <begin position="1"/>
        <end position="22"/>
    </location>
</feature>
<dbReference type="InterPro" id="IPR011250">
    <property type="entry name" value="OMP/PagP_B-barrel"/>
</dbReference>
<protein>
    <submittedName>
        <fullName evidence="14">OmpA-OmpF porin, OOP family</fullName>
    </submittedName>
</protein>
<sequence length="373" mass="40311">MKTIRPFGVALLAAAISTPALADDDIQTVYLNPFAGYQYFGDKRDLDEEATYGFGLEYRFLPQWAVEAVYSRSEPDRKYTNGDVDFEEMRVDGLYYFGSQSDKLNPYLAAGVGHADFDGGTVTTPGTEHDETRVNLGGGLRYNVTDLVSLRGDVRAFHGIDESTFDAQVSAGISLAFSRGTSEPEPEPAPAPAPEPDADGDGVPDNRDQCPNTVAGAAVDSNGCELDSDGDGVVDRLDECPGTARGTEVDETGCEVVTIDTITLYITFPVNSAEIGSEYDDDIREVADAMKEDQEVSVEIAGHTDSTGAADYNQQLSQRRAEAVADRLVEMYGIDVNRVTPVGYGEAEPVATNETSGGRARNRRVEARLQVRR</sequence>
<keyword evidence="7" id="KW-0626">Porin</keyword>
<dbReference type="Pfam" id="PF02412">
    <property type="entry name" value="TSP_3"/>
    <property type="match status" value="2"/>
</dbReference>
<evidence type="ECO:0000256" key="10">
    <source>
        <dbReference type="PROSITE-ProRule" id="PRU00473"/>
    </source>
</evidence>
<dbReference type="PROSITE" id="PS51123">
    <property type="entry name" value="OMPA_2"/>
    <property type="match status" value="1"/>
</dbReference>
<dbReference type="InterPro" id="IPR027385">
    <property type="entry name" value="Beta-barrel_OMP"/>
</dbReference>
<evidence type="ECO:0000256" key="5">
    <source>
        <dbReference type="ARBA" id="ARBA00022729"/>
    </source>
</evidence>
<dbReference type="SUPFAM" id="SSF103088">
    <property type="entry name" value="OmpA-like"/>
    <property type="match status" value="1"/>
</dbReference>
<evidence type="ECO:0000256" key="11">
    <source>
        <dbReference type="SAM" id="MobiDB-lite"/>
    </source>
</evidence>
<accession>A0A1I0EIS8</accession>
<dbReference type="EMBL" id="FOHZ01000010">
    <property type="protein sequence ID" value="SET45243.1"/>
    <property type="molecule type" value="Genomic_DNA"/>
</dbReference>
<name>A0A1I0EIS8_9GAMM</name>
<feature type="compositionally biased region" description="Basic and acidic residues" evidence="11">
    <location>
        <begin position="363"/>
        <end position="373"/>
    </location>
</feature>
<dbReference type="Pfam" id="PF13505">
    <property type="entry name" value="OMP_b-brl"/>
    <property type="match status" value="1"/>
</dbReference>